<proteinExistence type="predicted"/>
<reference evidence="1 2" key="1">
    <citation type="submission" date="2016-01" db="EMBL/GenBank/DDBJ databases">
        <title>Draft Genome Sequences of Seven Thermophilic Sporeformers Isolated from Foods.</title>
        <authorList>
            <person name="Berendsen E.M."/>
            <person name="Wells-Bennik M.H."/>
            <person name="Krawcyk A.O."/>
            <person name="De Jong A."/>
            <person name="Holsappel S."/>
            <person name="Eijlander R.T."/>
            <person name="Kuipers O.P."/>
        </authorList>
    </citation>
    <scope>NUCLEOTIDE SEQUENCE [LARGE SCALE GENOMIC DNA]</scope>
    <source>
        <strain evidence="1 2">B4109</strain>
    </source>
</reference>
<dbReference type="Proteomes" id="UP000075424">
    <property type="component" value="Unassembled WGS sequence"/>
</dbReference>
<organism evidence="1 2">
    <name type="scientific">Geobacillus stearothermophilus</name>
    <name type="common">Bacillus stearothermophilus</name>
    <dbReference type="NCBI Taxonomy" id="1422"/>
    <lineage>
        <taxon>Bacteria</taxon>
        <taxon>Bacillati</taxon>
        <taxon>Bacillota</taxon>
        <taxon>Bacilli</taxon>
        <taxon>Bacillales</taxon>
        <taxon>Anoxybacillaceae</taxon>
        <taxon>Geobacillus</taxon>
    </lineage>
</organism>
<comment type="caution">
    <text evidence="1">The sequence shown here is derived from an EMBL/GenBank/DDBJ whole genome shotgun (WGS) entry which is preliminary data.</text>
</comment>
<dbReference type="AlphaFoldDB" id="A0A150M4S0"/>
<protein>
    <submittedName>
        <fullName evidence="1">Uncharacterized protein</fullName>
    </submittedName>
</protein>
<evidence type="ECO:0000313" key="1">
    <source>
        <dbReference type="EMBL" id="KYD19604.1"/>
    </source>
</evidence>
<name>A0A150M4S0_GEOSE</name>
<sequence length="42" mass="5002">MFPLPLFSWMPFLYDHYTTEWALEADGNKKEAMFQASLCFHS</sequence>
<dbReference type="EMBL" id="LQYV01000154">
    <property type="protein sequence ID" value="KYD19604.1"/>
    <property type="molecule type" value="Genomic_DNA"/>
</dbReference>
<gene>
    <name evidence="1" type="ORF">B4109_1911</name>
</gene>
<accession>A0A150M4S0</accession>
<evidence type="ECO:0000313" key="2">
    <source>
        <dbReference type="Proteomes" id="UP000075424"/>
    </source>
</evidence>